<gene>
    <name evidence="3" type="ORF">CDD81_2653</name>
</gene>
<dbReference type="OrthoDB" id="5345392at2759"/>
<dbReference type="AlphaFoldDB" id="A0A2C5XTC2"/>
<evidence type="ECO:0000259" key="2">
    <source>
        <dbReference type="Pfam" id="PF12735"/>
    </source>
</evidence>
<feature type="region of interest" description="Disordered" evidence="1">
    <location>
        <begin position="386"/>
        <end position="420"/>
    </location>
</feature>
<dbReference type="PANTHER" id="PTHR28159:SF1">
    <property type="entry name" value="TRAFFICKING PROTEIN PARTICLE COMPLEX II-SPECIFIC SUBUNIT 65"/>
    <property type="match status" value="1"/>
</dbReference>
<dbReference type="InterPro" id="IPR055420">
    <property type="entry name" value="IgD3_Trs65"/>
</dbReference>
<dbReference type="EMBL" id="NJET01000187">
    <property type="protein sequence ID" value="PHH59707.1"/>
    <property type="molecule type" value="Genomic_DNA"/>
</dbReference>
<dbReference type="GO" id="GO:1990071">
    <property type="term" value="C:TRAPPII protein complex"/>
    <property type="evidence" value="ECO:0007669"/>
    <property type="project" value="InterPro"/>
</dbReference>
<feature type="compositionally biased region" description="Polar residues" evidence="1">
    <location>
        <begin position="400"/>
        <end position="419"/>
    </location>
</feature>
<feature type="domain" description="Trafficking protein particle complex II-specific subunit 65 IgD3" evidence="2">
    <location>
        <begin position="420"/>
        <end position="594"/>
    </location>
</feature>
<accession>A0A2C5XTC2</accession>
<dbReference type="Proteomes" id="UP000226192">
    <property type="component" value="Unassembled WGS sequence"/>
</dbReference>
<evidence type="ECO:0000313" key="4">
    <source>
        <dbReference type="Proteomes" id="UP000226192"/>
    </source>
</evidence>
<evidence type="ECO:0000313" key="3">
    <source>
        <dbReference type="EMBL" id="PHH59707.1"/>
    </source>
</evidence>
<name>A0A2C5XTC2_9HYPO</name>
<reference evidence="3 4" key="1">
    <citation type="submission" date="2017-06" db="EMBL/GenBank/DDBJ databases">
        <title>Ant-infecting Ophiocordyceps genomes reveal a high diversity of potential behavioral manipulation genes and a possible major role for enterotoxins.</title>
        <authorList>
            <person name="De Bekker C."/>
            <person name="Evans H.C."/>
            <person name="Brachmann A."/>
            <person name="Hughes D.P."/>
        </authorList>
    </citation>
    <scope>NUCLEOTIDE SEQUENCE [LARGE SCALE GENOMIC DNA]</scope>
    <source>
        <strain evidence="3 4">Map64</strain>
    </source>
</reference>
<evidence type="ECO:0000256" key="1">
    <source>
        <dbReference type="SAM" id="MobiDB-lite"/>
    </source>
</evidence>
<dbReference type="GO" id="GO:0005802">
    <property type="term" value="C:trans-Golgi network"/>
    <property type="evidence" value="ECO:0007669"/>
    <property type="project" value="TreeGrafter"/>
</dbReference>
<keyword evidence="4" id="KW-1185">Reference proteome</keyword>
<dbReference type="GO" id="GO:0006891">
    <property type="term" value="P:intra-Golgi vesicle-mediated transport"/>
    <property type="evidence" value="ECO:0007669"/>
    <property type="project" value="InterPro"/>
</dbReference>
<comment type="caution">
    <text evidence="3">The sequence shown here is derived from an EMBL/GenBank/DDBJ whole genome shotgun (WGS) entry which is preliminary data.</text>
</comment>
<organism evidence="3 4">
    <name type="scientific">Ophiocordyceps australis</name>
    <dbReference type="NCBI Taxonomy" id="1399860"/>
    <lineage>
        <taxon>Eukaryota</taxon>
        <taxon>Fungi</taxon>
        <taxon>Dikarya</taxon>
        <taxon>Ascomycota</taxon>
        <taxon>Pezizomycotina</taxon>
        <taxon>Sordariomycetes</taxon>
        <taxon>Hypocreomycetidae</taxon>
        <taxon>Hypocreales</taxon>
        <taxon>Ophiocordycipitaceae</taxon>
        <taxon>Ophiocordyceps</taxon>
    </lineage>
</organism>
<proteinExistence type="predicted"/>
<feature type="region of interest" description="Disordered" evidence="1">
    <location>
        <begin position="1"/>
        <end position="22"/>
    </location>
</feature>
<dbReference type="STRING" id="1399860.A0A2C5XTC2"/>
<protein>
    <recommendedName>
        <fullName evidence="2">Trafficking protein particle complex II-specific subunit 65 IgD3 domain-containing protein</fullName>
    </recommendedName>
</protein>
<dbReference type="PANTHER" id="PTHR28159">
    <property type="entry name" value="TRAFFICKING PROTEIN PARTICLE COMPLEX II-SPECIFIC SUBUNIT 65"/>
    <property type="match status" value="1"/>
</dbReference>
<dbReference type="InterPro" id="IPR024662">
    <property type="entry name" value="Trs65"/>
</dbReference>
<dbReference type="Pfam" id="PF12735">
    <property type="entry name" value="IgD3_Trs65"/>
    <property type="match status" value="1"/>
</dbReference>
<sequence length="598" mass="64275">MSGPGSVPGEDLTATSTAAPSPSLCDESYLTYLVPADSQLDLEHLFANSDGGKAVLDSIAQRHTLFFDESVDVLLILKLPWLEEQELQAHVSRLLISLQAQIVNANAASRDSATPSSETIFTGHVEHVDDPLVIVHQEETGPDESDASQHVYAIWKLPVFLARPRMRPLNPCLVLTASASLRGEPAVGVAARGSGYLASGLAASANLLQSFAQDAQLAGASPHLSALRVSRVAPLTGHQEAASRLRALPQLKLPIFPVIHTRVRFSRPNVAPASATIVSLLEVDLTAHFECEVLLDKVSLLSPDASVESLDQASMKLPLSCHAHDHISFLHVIKPIQSPDRPRPASSSLDISLSALVKVSPAFCEPRLSIEWSTALDFTTPVNPSFAPSETGIRRPRRPSQLSIGSGTVETPLRSQGSMQPDALPALEASATRSEAAIPDLGITMSFTGPCMPIYPGDVFSWTVYVVNRSSDRSGRPARKLALVAMTKRRRNELRPLRPPSTATRRRGDKEVADAVLDDNVLHAMHKSSLVDAADVICLSADARVGPLGPGACHVTELQFLALRQGIVDIEAVRVIDLNTQEHVDIRDLPTVMIEPAT</sequence>